<reference evidence="1 2" key="1">
    <citation type="submission" date="2021-06" db="EMBL/GenBank/DDBJ databases">
        <title>Caerostris darwini draft genome.</title>
        <authorList>
            <person name="Kono N."/>
            <person name="Arakawa K."/>
        </authorList>
    </citation>
    <scope>NUCLEOTIDE SEQUENCE [LARGE SCALE GENOMIC DNA]</scope>
</reference>
<protein>
    <submittedName>
        <fullName evidence="1">Uncharacterized protein</fullName>
    </submittedName>
</protein>
<dbReference type="Proteomes" id="UP001054837">
    <property type="component" value="Unassembled WGS sequence"/>
</dbReference>
<organism evidence="1 2">
    <name type="scientific">Caerostris darwini</name>
    <dbReference type="NCBI Taxonomy" id="1538125"/>
    <lineage>
        <taxon>Eukaryota</taxon>
        <taxon>Metazoa</taxon>
        <taxon>Ecdysozoa</taxon>
        <taxon>Arthropoda</taxon>
        <taxon>Chelicerata</taxon>
        <taxon>Arachnida</taxon>
        <taxon>Araneae</taxon>
        <taxon>Araneomorphae</taxon>
        <taxon>Entelegynae</taxon>
        <taxon>Araneoidea</taxon>
        <taxon>Araneidae</taxon>
        <taxon>Caerostris</taxon>
    </lineage>
</organism>
<gene>
    <name evidence="1" type="ORF">CDAR_385671</name>
</gene>
<dbReference type="EMBL" id="BPLQ01000062">
    <property type="protein sequence ID" value="GIX67128.1"/>
    <property type="molecule type" value="Genomic_DNA"/>
</dbReference>
<sequence>MPLPLKRKKGKIRFGFYTPSGSPLTGQRRGMVFRHVTLRLTCLVTRSVSANVVCRCIVPRVMTYFQHGGRWKKKITTTAWSSLELSFLSSGKTKGCWIL</sequence>
<accession>A0AAV4M5A3</accession>
<dbReference type="AlphaFoldDB" id="A0AAV4M5A3"/>
<evidence type="ECO:0000313" key="2">
    <source>
        <dbReference type="Proteomes" id="UP001054837"/>
    </source>
</evidence>
<proteinExistence type="predicted"/>
<name>A0AAV4M5A3_9ARAC</name>
<evidence type="ECO:0000313" key="1">
    <source>
        <dbReference type="EMBL" id="GIX67128.1"/>
    </source>
</evidence>
<keyword evidence="2" id="KW-1185">Reference proteome</keyword>
<comment type="caution">
    <text evidence="1">The sequence shown here is derived from an EMBL/GenBank/DDBJ whole genome shotgun (WGS) entry which is preliminary data.</text>
</comment>